<dbReference type="Proteomes" id="UP000265520">
    <property type="component" value="Unassembled WGS sequence"/>
</dbReference>
<feature type="non-terminal residue" evidence="1">
    <location>
        <position position="1"/>
    </location>
</feature>
<comment type="caution">
    <text evidence="1">The sequence shown here is derived from an EMBL/GenBank/DDBJ whole genome shotgun (WGS) entry which is preliminary data.</text>
</comment>
<organism evidence="1 2">
    <name type="scientific">Trifolium medium</name>
    <dbReference type="NCBI Taxonomy" id="97028"/>
    <lineage>
        <taxon>Eukaryota</taxon>
        <taxon>Viridiplantae</taxon>
        <taxon>Streptophyta</taxon>
        <taxon>Embryophyta</taxon>
        <taxon>Tracheophyta</taxon>
        <taxon>Spermatophyta</taxon>
        <taxon>Magnoliopsida</taxon>
        <taxon>eudicotyledons</taxon>
        <taxon>Gunneridae</taxon>
        <taxon>Pentapetalae</taxon>
        <taxon>rosids</taxon>
        <taxon>fabids</taxon>
        <taxon>Fabales</taxon>
        <taxon>Fabaceae</taxon>
        <taxon>Papilionoideae</taxon>
        <taxon>50 kb inversion clade</taxon>
        <taxon>NPAAA clade</taxon>
        <taxon>Hologalegina</taxon>
        <taxon>IRL clade</taxon>
        <taxon>Trifolieae</taxon>
        <taxon>Trifolium</taxon>
    </lineage>
</organism>
<sequence length="27" mass="3108">EEEREQGVEDFWGIVACREEFAFGGSM</sequence>
<name>A0A392RQQ4_9FABA</name>
<evidence type="ECO:0000313" key="2">
    <source>
        <dbReference type="Proteomes" id="UP000265520"/>
    </source>
</evidence>
<reference evidence="1 2" key="1">
    <citation type="journal article" date="2018" name="Front. Plant Sci.">
        <title>Red Clover (Trifolium pratense) and Zigzag Clover (T. medium) - A Picture of Genomic Similarities and Differences.</title>
        <authorList>
            <person name="Dluhosova J."/>
            <person name="Istvanek J."/>
            <person name="Nedelnik J."/>
            <person name="Repkova J."/>
        </authorList>
    </citation>
    <scope>NUCLEOTIDE SEQUENCE [LARGE SCALE GENOMIC DNA]</scope>
    <source>
        <strain evidence="2">cv. 10/8</strain>
        <tissue evidence="1">Leaf</tissue>
    </source>
</reference>
<dbReference type="AlphaFoldDB" id="A0A392RQQ4"/>
<evidence type="ECO:0000313" key="1">
    <source>
        <dbReference type="EMBL" id="MCI38988.1"/>
    </source>
</evidence>
<dbReference type="EMBL" id="LXQA010262319">
    <property type="protein sequence ID" value="MCI38988.1"/>
    <property type="molecule type" value="Genomic_DNA"/>
</dbReference>
<accession>A0A392RQQ4</accession>
<proteinExistence type="predicted"/>
<keyword evidence="2" id="KW-1185">Reference proteome</keyword>
<protein>
    <submittedName>
        <fullName evidence="1">Uncharacterized protein</fullName>
    </submittedName>
</protein>